<dbReference type="PANTHER" id="PTHR47706:SF7">
    <property type="entry name" value="CIPA-LIKE, PUTATIVE (AFU_ORTHOLOGUE AFUA_1G01630)-RELATED"/>
    <property type="match status" value="1"/>
</dbReference>
<evidence type="ECO:0000313" key="4">
    <source>
        <dbReference type="EMBL" id="CEJ82201.1"/>
    </source>
</evidence>
<organism evidence="4 5">
    <name type="scientific">[Torrubiella] hemipterigena</name>
    <dbReference type="NCBI Taxonomy" id="1531966"/>
    <lineage>
        <taxon>Eukaryota</taxon>
        <taxon>Fungi</taxon>
        <taxon>Dikarya</taxon>
        <taxon>Ascomycota</taxon>
        <taxon>Pezizomycotina</taxon>
        <taxon>Sordariomycetes</taxon>
        <taxon>Hypocreomycetidae</taxon>
        <taxon>Hypocreales</taxon>
        <taxon>Clavicipitaceae</taxon>
        <taxon>Clavicipitaceae incertae sedis</taxon>
        <taxon>'Torrubiella' clade</taxon>
    </lineage>
</organism>
<evidence type="ECO:0000259" key="3">
    <source>
        <dbReference type="Pfam" id="PF05368"/>
    </source>
</evidence>
<dbReference type="GO" id="GO:0016491">
    <property type="term" value="F:oxidoreductase activity"/>
    <property type="evidence" value="ECO:0007669"/>
    <property type="project" value="UniProtKB-KW"/>
</dbReference>
<dbReference type="Pfam" id="PF05368">
    <property type="entry name" value="NmrA"/>
    <property type="match status" value="1"/>
</dbReference>
<keyword evidence="5" id="KW-1185">Reference proteome</keyword>
<dbReference type="PANTHER" id="PTHR47706">
    <property type="entry name" value="NMRA-LIKE FAMILY PROTEIN"/>
    <property type="match status" value="1"/>
</dbReference>
<dbReference type="AlphaFoldDB" id="A0A0A1SVE7"/>
<dbReference type="EMBL" id="CDHN01000001">
    <property type="protein sequence ID" value="CEJ82201.1"/>
    <property type="molecule type" value="Genomic_DNA"/>
</dbReference>
<dbReference type="InterPro" id="IPR008030">
    <property type="entry name" value="NmrA-like"/>
</dbReference>
<dbReference type="InterPro" id="IPR045312">
    <property type="entry name" value="PCBER-like"/>
</dbReference>
<evidence type="ECO:0000256" key="2">
    <source>
        <dbReference type="ARBA" id="ARBA00023002"/>
    </source>
</evidence>
<dbReference type="Gene3D" id="3.40.50.720">
    <property type="entry name" value="NAD(P)-binding Rossmann-like Domain"/>
    <property type="match status" value="1"/>
</dbReference>
<dbReference type="InterPro" id="IPR036291">
    <property type="entry name" value="NAD(P)-bd_dom_sf"/>
</dbReference>
<keyword evidence="2" id="KW-0560">Oxidoreductase</keyword>
<proteinExistence type="predicted"/>
<name>A0A0A1SVE7_9HYPO</name>
<dbReference type="SUPFAM" id="SSF51735">
    <property type="entry name" value="NAD(P)-binding Rossmann-fold domains"/>
    <property type="match status" value="1"/>
</dbReference>
<reference evidence="4 5" key="1">
    <citation type="journal article" date="2015" name="Genome Announc.">
        <title>Draft Genome Sequence and Gene Annotation of the Entomopathogenic Fungus Verticillium hemipterigenum.</title>
        <authorList>
            <person name="Horn F."/>
            <person name="Habel A."/>
            <person name="Scharf D.H."/>
            <person name="Dworschak J."/>
            <person name="Brakhage A.A."/>
            <person name="Guthke R."/>
            <person name="Hertweck C."/>
            <person name="Linde J."/>
        </authorList>
    </citation>
    <scope>NUCLEOTIDE SEQUENCE [LARGE SCALE GENOMIC DNA]</scope>
</reference>
<dbReference type="STRING" id="1531966.A0A0A1SVE7"/>
<accession>A0A0A1SVE7</accession>
<sequence>MSAIKNVAIVGAGGRSGGFITKYLLETGKHTVTALTRKGSSSMLPAGTVVKEIDYADADTIVDALRGQDALIITLSVQAPEETNMILVSAAIEAGVSWIMPNEWGPDNADASVRKDIAAFESKGLVRDAIAASKSTKYISLVTGFWYEWSLAFPLGFGFDIKNRKVVFYDDGSIKICTSTWPQVGRAVAAILSLPATSTTGPSLESYANRLVYVKSFTISQREMFASLLRTTETTESDWTITQAPARELYAAGVAELQAGNRNGFIKLLYTRIFFDDGNGNFEAKHGVRNSELGLPEEDLDEATRIGISRANNPAQ</sequence>
<evidence type="ECO:0000313" key="5">
    <source>
        <dbReference type="Proteomes" id="UP000039046"/>
    </source>
</evidence>
<protein>
    <recommendedName>
        <fullName evidence="3">NmrA-like domain-containing protein</fullName>
    </recommendedName>
</protein>
<dbReference type="Gene3D" id="3.90.25.10">
    <property type="entry name" value="UDP-galactose 4-epimerase, domain 1"/>
    <property type="match status" value="1"/>
</dbReference>
<evidence type="ECO:0000256" key="1">
    <source>
        <dbReference type="ARBA" id="ARBA00022857"/>
    </source>
</evidence>
<dbReference type="InterPro" id="IPR051609">
    <property type="entry name" value="NmrA/Isoflavone_reductase-like"/>
</dbReference>
<gene>
    <name evidence="4" type="ORF">VHEMI02280</name>
</gene>
<dbReference type="CDD" id="cd05259">
    <property type="entry name" value="PCBER_SDR_a"/>
    <property type="match status" value="1"/>
</dbReference>
<keyword evidence="1" id="KW-0521">NADP</keyword>
<dbReference type="OrthoDB" id="419598at2759"/>
<feature type="domain" description="NmrA-like" evidence="3">
    <location>
        <begin position="5"/>
        <end position="140"/>
    </location>
</feature>
<dbReference type="HOGENOM" id="CLU_044876_1_1_1"/>
<dbReference type="Proteomes" id="UP000039046">
    <property type="component" value="Unassembled WGS sequence"/>
</dbReference>